<dbReference type="AlphaFoldDB" id="A0A0J7I2H4"/>
<name>A0A0J7I2H4_9FLAO</name>
<gene>
    <name evidence="1" type="ORF">ACM46_18110</name>
</gene>
<dbReference type="GO" id="GO:0043565">
    <property type="term" value="F:sequence-specific DNA binding"/>
    <property type="evidence" value="ECO:0007669"/>
    <property type="project" value="InterPro"/>
</dbReference>
<dbReference type="STRING" id="558151.ACM46_18110"/>
<dbReference type="Proteomes" id="UP000036261">
    <property type="component" value="Unassembled WGS sequence"/>
</dbReference>
<evidence type="ECO:0000313" key="1">
    <source>
        <dbReference type="EMBL" id="KMQ60149.1"/>
    </source>
</evidence>
<dbReference type="RefSeq" id="WP_048508092.1">
    <property type="nucleotide sequence ID" value="NZ_LFND01000006.1"/>
</dbReference>
<organism evidence="1 2">
    <name type="scientific">Chryseobacterium angstadtii</name>
    <dbReference type="NCBI Taxonomy" id="558151"/>
    <lineage>
        <taxon>Bacteria</taxon>
        <taxon>Pseudomonadati</taxon>
        <taxon>Bacteroidota</taxon>
        <taxon>Flavobacteriia</taxon>
        <taxon>Flavobacteriales</taxon>
        <taxon>Weeksellaceae</taxon>
        <taxon>Chryseobacterium group</taxon>
        <taxon>Chryseobacterium</taxon>
    </lineage>
</organism>
<dbReference type="OrthoDB" id="1260127at2"/>
<keyword evidence="2" id="KW-1185">Reference proteome</keyword>
<dbReference type="InterPro" id="IPR010921">
    <property type="entry name" value="Trp_repressor/repl_initiator"/>
</dbReference>
<proteinExistence type="predicted"/>
<dbReference type="EMBL" id="LFND01000006">
    <property type="protein sequence ID" value="KMQ60149.1"/>
    <property type="molecule type" value="Genomic_DNA"/>
</dbReference>
<accession>A0A0J7I2H4</accession>
<dbReference type="SUPFAM" id="SSF48295">
    <property type="entry name" value="TrpR-like"/>
    <property type="match status" value="1"/>
</dbReference>
<protein>
    <submittedName>
        <fullName evidence="1">Transposase</fullName>
    </submittedName>
</protein>
<sequence length="106" mass="12486">MPSTPNYIKIYSDILSKHPEAKEACSGLLKKKNLSANEVIHINDLIFPKKDKQAIKFNRRYYCYDKASIIEILQYQKKNNLKNIETALHFKVSRNSITKWKKKFIP</sequence>
<evidence type="ECO:0000313" key="2">
    <source>
        <dbReference type="Proteomes" id="UP000036261"/>
    </source>
</evidence>
<dbReference type="PATRIC" id="fig|558151.6.peg.3825"/>
<reference evidence="1 2" key="1">
    <citation type="journal article" date="2013" name="Int. J. Syst. Evol. Microbiol.">
        <title>Chryseobacterium angstadtii sp. nov., isolated from a newt tank.</title>
        <authorList>
            <person name="Kirk K.E."/>
            <person name="Hoffman J.A."/>
            <person name="Smith K.A."/>
            <person name="Strahan B.L."/>
            <person name="Failor K.C."/>
            <person name="Krebs J.E."/>
            <person name="Gale A.N."/>
            <person name="Do T.D."/>
            <person name="Sontag T.C."/>
            <person name="Batties A.M."/>
            <person name="Mistiszyn K."/>
            <person name="Newman J.D."/>
        </authorList>
    </citation>
    <scope>NUCLEOTIDE SEQUENCE [LARGE SCALE GENOMIC DNA]</scope>
    <source>
        <strain evidence="1 2">KM</strain>
    </source>
</reference>
<comment type="caution">
    <text evidence="1">The sequence shown here is derived from an EMBL/GenBank/DDBJ whole genome shotgun (WGS) entry which is preliminary data.</text>
</comment>